<dbReference type="RefSeq" id="XP_006677993.1">
    <property type="nucleotide sequence ID" value="XM_006677930.1"/>
</dbReference>
<dbReference type="Gene3D" id="3.40.50.2300">
    <property type="match status" value="2"/>
</dbReference>
<dbReference type="Pfam" id="PF01094">
    <property type="entry name" value="ANF_receptor"/>
    <property type="match status" value="1"/>
</dbReference>
<evidence type="ECO:0000256" key="10">
    <source>
        <dbReference type="SAM" id="SignalP"/>
    </source>
</evidence>
<accession>F4NZF9</accession>
<dbReference type="Pfam" id="PF00003">
    <property type="entry name" value="7tm_3"/>
    <property type="match status" value="1"/>
</dbReference>
<dbReference type="InterPro" id="IPR017978">
    <property type="entry name" value="GPCR_3_C"/>
</dbReference>
<feature type="transmembrane region" description="Helical" evidence="9">
    <location>
        <begin position="620"/>
        <end position="640"/>
    </location>
</feature>
<dbReference type="GO" id="GO:0038039">
    <property type="term" value="C:G protein-coupled receptor heterodimeric complex"/>
    <property type="evidence" value="ECO:0000318"/>
    <property type="project" value="GO_Central"/>
</dbReference>
<dbReference type="CDD" id="cd13953">
    <property type="entry name" value="7tm_classC_mGluR-like"/>
    <property type="match status" value="1"/>
</dbReference>
<dbReference type="AlphaFoldDB" id="F4NZF9"/>
<dbReference type="InParanoid" id="F4NZF9"/>
<feature type="transmembrane region" description="Helical" evidence="9">
    <location>
        <begin position="674"/>
        <end position="696"/>
    </location>
</feature>
<evidence type="ECO:0000313" key="12">
    <source>
        <dbReference type="EMBL" id="EGF81429.1"/>
    </source>
</evidence>
<organism evidence="12 13">
    <name type="scientific">Batrachochytrium dendrobatidis (strain JAM81 / FGSC 10211)</name>
    <name type="common">Frog chytrid fungus</name>
    <dbReference type="NCBI Taxonomy" id="684364"/>
    <lineage>
        <taxon>Eukaryota</taxon>
        <taxon>Fungi</taxon>
        <taxon>Fungi incertae sedis</taxon>
        <taxon>Chytridiomycota</taxon>
        <taxon>Chytridiomycota incertae sedis</taxon>
        <taxon>Chytridiomycetes</taxon>
        <taxon>Rhizophydiales</taxon>
        <taxon>Rhizophydiales incertae sedis</taxon>
        <taxon>Batrachochytrium</taxon>
    </lineage>
</organism>
<dbReference type="OrthoDB" id="2143706at2759"/>
<feature type="transmembrane region" description="Helical" evidence="9">
    <location>
        <begin position="578"/>
        <end position="599"/>
    </location>
</feature>
<feature type="transmembrane region" description="Helical" evidence="9">
    <location>
        <begin position="743"/>
        <end position="770"/>
    </location>
</feature>
<name>F4NZF9_BATDJ</name>
<dbReference type="InterPro" id="IPR001828">
    <property type="entry name" value="ANF_lig-bd_rcpt"/>
</dbReference>
<evidence type="ECO:0000256" key="5">
    <source>
        <dbReference type="ARBA" id="ARBA00023136"/>
    </source>
</evidence>
<dbReference type="PROSITE" id="PS50259">
    <property type="entry name" value="G_PROTEIN_RECEP_F3_4"/>
    <property type="match status" value="1"/>
</dbReference>
<dbReference type="GO" id="GO:0004965">
    <property type="term" value="F:G protein-coupled GABA receptor activity"/>
    <property type="evidence" value="ECO:0000318"/>
    <property type="project" value="GO_Central"/>
</dbReference>
<evidence type="ECO:0000256" key="8">
    <source>
        <dbReference type="ARBA" id="ARBA00023224"/>
    </source>
</evidence>
<evidence type="ECO:0000256" key="2">
    <source>
        <dbReference type="ARBA" id="ARBA00022692"/>
    </source>
</evidence>
<dbReference type="InterPro" id="IPR028082">
    <property type="entry name" value="Peripla_BP_I"/>
</dbReference>
<evidence type="ECO:0000313" key="13">
    <source>
        <dbReference type="Proteomes" id="UP000007241"/>
    </source>
</evidence>
<keyword evidence="8" id="KW-0807">Transducer</keyword>
<protein>
    <recommendedName>
        <fullName evidence="11">G-protein coupled receptors family 3 profile domain-containing protein</fullName>
    </recommendedName>
</protein>
<dbReference type="InterPro" id="IPR002455">
    <property type="entry name" value="GPCR3_GABA-B"/>
</dbReference>
<feature type="transmembrane region" description="Helical" evidence="9">
    <location>
        <begin position="511"/>
        <end position="532"/>
    </location>
</feature>
<evidence type="ECO:0000256" key="1">
    <source>
        <dbReference type="ARBA" id="ARBA00004141"/>
    </source>
</evidence>
<evidence type="ECO:0000259" key="11">
    <source>
        <dbReference type="PROSITE" id="PS50259"/>
    </source>
</evidence>
<keyword evidence="10" id="KW-0732">Signal</keyword>
<evidence type="ECO:0000256" key="3">
    <source>
        <dbReference type="ARBA" id="ARBA00022989"/>
    </source>
</evidence>
<dbReference type="OMA" id="DACTNVN"/>
<dbReference type="PANTHER" id="PTHR10519:SF20">
    <property type="entry name" value="G-PROTEIN COUPLED RECEPTOR 156-RELATED"/>
    <property type="match status" value="1"/>
</dbReference>
<dbReference type="PANTHER" id="PTHR10519">
    <property type="entry name" value="GABA-B RECEPTOR"/>
    <property type="match status" value="1"/>
</dbReference>
<feature type="domain" description="G-protein coupled receptors family 3 profile" evidence="11">
    <location>
        <begin position="508"/>
        <end position="725"/>
    </location>
</feature>
<keyword evidence="2 9" id="KW-0812">Transmembrane</keyword>
<dbReference type="STRING" id="684364.F4NZF9"/>
<keyword evidence="5 9" id="KW-0472">Membrane</keyword>
<dbReference type="Proteomes" id="UP000007241">
    <property type="component" value="Unassembled WGS sequence"/>
</dbReference>
<dbReference type="HOGENOM" id="CLU_300518_0_0_1"/>
<dbReference type="GeneID" id="18240549"/>
<comment type="subcellular location">
    <subcellularLocation>
        <location evidence="1">Membrane</location>
        <topology evidence="1">Multi-pass membrane protein</topology>
    </subcellularLocation>
</comment>
<reference evidence="12 13" key="1">
    <citation type="submission" date="2009-12" db="EMBL/GenBank/DDBJ databases">
        <title>The draft genome of Batrachochytrium dendrobatidis.</title>
        <authorList>
            <consortium name="US DOE Joint Genome Institute (JGI-PGF)"/>
            <person name="Kuo A."/>
            <person name="Salamov A."/>
            <person name="Schmutz J."/>
            <person name="Lucas S."/>
            <person name="Pitluck S."/>
            <person name="Rosenblum E."/>
            <person name="Stajich J."/>
            <person name="Eisen M."/>
            <person name="Grigoriev I.V."/>
        </authorList>
    </citation>
    <scope>NUCLEOTIDE SEQUENCE [LARGE SCALE GENOMIC DNA]</scope>
    <source>
        <strain evidence="13">JAM81 / FGSC 10211</strain>
    </source>
</reference>
<gene>
    <name evidence="12" type="ORF">BATDEDRAFT_34736</name>
</gene>
<evidence type="ECO:0000256" key="4">
    <source>
        <dbReference type="ARBA" id="ARBA00023040"/>
    </source>
</evidence>
<evidence type="ECO:0000256" key="9">
    <source>
        <dbReference type="SAM" id="Phobius"/>
    </source>
</evidence>
<dbReference type="PRINTS" id="PR00248">
    <property type="entry name" value="GPCRMGR"/>
</dbReference>
<evidence type="ECO:0000256" key="7">
    <source>
        <dbReference type="ARBA" id="ARBA00023180"/>
    </source>
</evidence>
<proteinExistence type="predicted"/>
<feature type="transmembrane region" description="Helical" evidence="9">
    <location>
        <begin position="544"/>
        <end position="566"/>
    </location>
</feature>
<keyword evidence="6" id="KW-0675">Receptor</keyword>
<feature type="transmembrane region" description="Helical" evidence="9">
    <location>
        <begin position="708"/>
        <end position="731"/>
    </location>
</feature>
<evidence type="ECO:0000256" key="6">
    <source>
        <dbReference type="ARBA" id="ARBA00023170"/>
    </source>
</evidence>
<keyword evidence="4" id="KW-0297">G-protein coupled receptor</keyword>
<dbReference type="GO" id="GO:0007214">
    <property type="term" value="P:gamma-aminobutyric acid signaling pathway"/>
    <property type="evidence" value="ECO:0000318"/>
    <property type="project" value="GO_Central"/>
</dbReference>
<feature type="chain" id="PRO_5003312594" description="G-protein coupled receptors family 3 profile domain-containing protein" evidence="10">
    <location>
        <begin position="27"/>
        <end position="996"/>
    </location>
</feature>
<dbReference type="EMBL" id="GL882882">
    <property type="protein sequence ID" value="EGF81429.1"/>
    <property type="molecule type" value="Genomic_DNA"/>
</dbReference>
<keyword evidence="7" id="KW-0325">Glycoprotein</keyword>
<keyword evidence="13" id="KW-1185">Reference proteome</keyword>
<dbReference type="SUPFAM" id="SSF53822">
    <property type="entry name" value="Periplasmic binding protein-like I"/>
    <property type="match status" value="1"/>
</dbReference>
<keyword evidence="3 9" id="KW-1133">Transmembrane helix</keyword>
<sequence>MLYTGYLTTWVVGWLTLSGCPVNASTRPGPKSLTTLRTLIVGDPTYSSVGSDQLAFGVMLAINDINNNRPTLLPDVTLAADRIDANLTVPGTTYRQFLALAKQQTYSLFAGPLSTELTSASTLFSSYKSILSFSPTANSTSFSDKSIYGSFWRYTNPVENLAYPAIALIQKFNWTQVVLTWVEGTEGTTLADTFSAYAIYQNITMAAKVPFAISSDDDLYMQTLGPLKFIRSTKARIIVLAGGPSYGIDIMLAANRLGMIGNGYVWITLQSLFSPDFARQQAYWGNEFTPNILKGALQLSTPHNVNMNGAAFNSFNTIFNTYKNSALVNDSAFYNCFTTTNSSSRCFYPNALYDDPGTNTIPAYNILAGYDGVMTTALAMDAVVDASSLAGNSLAPPAGSKYGKVGLSDIIAAAQTYSCLTGISQFTSVGDPGIPYTVNLWNGTSWSASLAQVSVGVINMSTVIDSGSSNVSLALSKYFWTDGTSAASYIPPQEPVLVEEFVSWDTPDTKAIIAIYIVFWIFLGITLVVLVIKRRAPDVRSISPNFLLLLTIGIAIASLNILTLPGKYKPLGCLLRPWPLSVGFCIVFVTILAKTHHIYYVYDNIELYKLPSLLFNSFRLYILVAAVSIVNISILIGYTVKAPLISSFIYDDQHNKNMYTCIPVKNGAFLTNSLIWLTIAFNIVLLLANIMFSFWIRNAPSAMGNARRLGYVVYISTLLVLVVMVGGFSGISTIATEFFVESILVLFDLVTIYGFLVGAPLFGAVTGYVAKNLSGISGYGSSKEGGGSTSGVVSGTQSTVQPAARGVRGRKRDQFRITFREEAKEPGVTAQTCFESINGTLHMREGFLQCTSHIVPTWAAVNVTLILDGLNLLLCVSGTDDQTTEFNLTNLVSVEVLEKHPTEAVSNCLILKQATQTHILQLKTYAQAYTLAVELAKKMVPEEAEDQRVHLQNTDRILKSVVMVGHGETAEGTENKKATLTRPVVKKVKVEVEDED</sequence>
<feature type="signal peptide" evidence="10">
    <location>
        <begin position="1"/>
        <end position="26"/>
    </location>
</feature>
<dbReference type="InterPro" id="IPR000337">
    <property type="entry name" value="GPCR_3"/>
</dbReference>